<dbReference type="SUPFAM" id="SSF55608">
    <property type="entry name" value="Homing endonucleases"/>
    <property type="match status" value="2"/>
</dbReference>
<evidence type="ECO:0000313" key="1">
    <source>
        <dbReference type="EMBL" id="QBM31589.1"/>
    </source>
</evidence>
<dbReference type="EMBL" id="MK633967">
    <property type="protein sequence ID" value="QBM31589.1"/>
    <property type="molecule type" value="Genomic_DNA"/>
</dbReference>
<geneLocation type="mitochondrion" evidence="1"/>
<sequence>MFKAEKTKNVGIFYVSGKDNFERLITIFNGNLSTKSKQKEFENWLLTFNQQYKMDINYKNNLIIPSLSNSWISGFFDALGCFNGRIKNCKKNKFNKVPYLSFSIKYNEFYIIKLLRDVFLNTQKKKS</sequence>
<dbReference type="InterPro" id="IPR027434">
    <property type="entry name" value="Homing_endonucl"/>
</dbReference>
<accession>A0A482EAT7</accession>
<protein>
    <recommendedName>
        <fullName evidence="2">Homing endonuclease LAGLIDADG domain-containing protein</fullName>
    </recommendedName>
</protein>
<gene>
    <name evidence="1" type="primary">orf127</name>
</gene>
<reference evidence="1" key="1">
    <citation type="submission" date="2019-03" db="EMBL/GenBank/DDBJ databases">
        <authorList>
            <person name="Zhang Y.Q."/>
        </authorList>
    </citation>
    <scope>NUCLEOTIDE SEQUENCE</scope>
    <source>
        <strain evidence="1">YMF1.03753</strain>
    </source>
</reference>
<organism evidence="1">
    <name type="scientific">Arthrobotrys musiformis</name>
    <dbReference type="NCBI Taxonomy" id="47236"/>
    <lineage>
        <taxon>Eukaryota</taxon>
        <taxon>Fungi</taxon>
        <taxon>Dikarya</taxon>
        <taxon>Ascomycota</taxon>
        <taxon>Pezizomycotina</taxon>
        <taxon>Orbiliomycetes</taxon>
        <taxon>Orbiliales</taxon>
        <taxon>Orbiliaceae</taxon>
        <taxon>Arthrobotrys</taxon>
    </lineage>
</organism>
<dbReference type="AlphaFoldDB" id="A0A482EAT7"/>
<dbReference type="Gene3D" id="3.10.28.10">
    <property type="entry name" value="Homing endonucleases"/>
    <property type="match status" value="1"/>
</dbReference>
<evidence type="ECO:0008006" key="2">
    <source>
        <dbReference type="Google" id="ProtNLM"/>
    </source>
</evidence>
<proteinExistence type="predicted"/>
<keyword evidence="1" id="KW-0496">Mitochondrion</keyword>
<name>A0A482EAT7_9PEZI</name>